<comment type="caution">
    <text evidence="2">The sequence shown here is derived from an EMBL/GenBank/DDBJ whole genome shotgun (WGS) entry which is preliminary data.</text>
</comment>
<protein>
    <submittedName>
        <fullName evidence="2">Uncharacterized protein</fullName>
    </submittedName>
</protein>
<keyword evidence="3" id="KW-1185">Reference proteome</keyword>
<proteinExistence type="predicted"/>
<organism evidence="2 3">
    <name type="scientific">Caerostris darwini</name>
    <dbReference type="NCBI Taxonomy" id="1538125"/>
    <lineage>
        <taxon>Eukaryota</taxon>
        <taxon>Metazoa</taxon>
        <taxon>Ecdysozoa</taxon>
        <taxon>Arthropoda</taxon>
        <taxon>Chelicerata</taxon>
        <taxon>Arachnida</taxon>
        <taxon>Araneae</taxon>
        <taxon>Araneomorphae</taxon>
        <taxon>Entelegynae</taxon>
        <taxon>Araneoidea</taxon>
        <taxon>Araneidae</taxon>
        <taxon>Caerostris</taxon>
    </lineage>
</organism>
<evidence type="ECO:0000313" key="2">
    <source>
        <dbReference type="EMBL" id="GIY89637.1"/>
    </source>
</evidence>
<sequence length="142" mass="16231">MYFFICVLIAIIALAESWSGPTPPTPKLSKEERTYRCLVYAACKTTVESEKQRIRACTEFIDEKGFDIVLGWYQGIENKYDKFIDAIEYEFCKADEEPSVGCESRNPLEICESFRNFSQCAADYYADLEVEGKCSEDSSMMA</sequence>
<reference evidence="2 3" key="1">
    <citation type="submission" date="2021-06" db="EMBL/GenBank/DDBJ databases">
        <title>Caerostris darwini draft genome.</title>
        <authorList>
            <person name="Kono N."/>
            <person name="Arakawa K."/>
        </authorList>
    </citation>
    <scope>NUCLEOTIDE SEQUENCE [LARGE SCALE GENOMIC DNA]</scope>
</reference>
<dbReference type="Proteomes" id="UP001054837">
    <property type="component" value="Unassembled WGS sequence"/>
</dbReference>
<dbReference type="EMBL" id="BPLQ01015677">
    <property type="protein sequence ID" value="GIY89637.1"/>
    <property type="molecule type" value="Genomic_DNA"/>
</dbReference>
<accession>A0AAV4X3D1</accession>
<name>A0AAV4X3D1_9ARAC</name>
<feature type="signal peptide" evidence="1">
    <location>
        <begin position="1"/>
        <end position="17"/>
    </location>
</feature>
<gene>
    <name evidence="2" type="ORF">CDAR_566481</name>
</gene>
<dbReference type="AlphaFoldDB" id="A0AAV4X3D1"/>
<evidence type="ECO:0000313" key="3">
    <source>
        <dbReference type="Proteomes" id="UP001054837"/>
    </source>
</evidence>
<feature type="chain" id="PRO_5043921273" evidence="1">
    <location>
        <begin position="18"/>
        <end position="142"/>
    </location>
</feature>
<evidence type="ECO:0000256" key="1">
    <source>
        <dbReference type="SAM" id="SignalP"/>
    </source>
</evidence>
<keyword evidence="1" id="KW-0732">Signal</keyword>